<name>A0A6A8MCN5_9FIRM</name>
<proteinExistence type="predicted"/>
<organism evidence="1">
    <name type="scientific">Baileyella intestinalis</name>
    <dbReference type="NCBI Taxonomy" id="2606709"/>
    <lineage>
        <taxon>Bacteria</taxon>
        <taxon>Bacillati</taxon>
        <taxon>Bacillota</taxon>
        <taxon>Clostridia</taxon>
        <taxon>Peptostreptococcales</taxon>
        <taxon>Anaerovoracaceae</taxon>
        <taxon>Baileyella</taxon>
    </lineage>
</organism>
<comment type="caution">
    <text evidence="1">The sequence shown here is derived from an EMBL/GenBank/DDBJ whole genome shotgun (WGS) entry which is preliminary data.</text>
</comment>
<gene>
    <name evidence="1" type="ORF">FYJ66_06495</name>
</gene>
<sequence>MRDDLDYHLEVKTGIVPVHIDDDTFSLSAILMDEDFYKFMMTGRRTVDRISILTADHIIQFKICAWLNLTKKKSLGEHVNSKDLKKQKYDVFRLWAPGLLF</sequence>
<reference evidence="1" key="1">
    <citation type="submission" date="2019-09" db="EMBL/GenBank/DDBJ databases">
        <title>In-depth cultivation of the pig gut microbiome towards novel bacterial diversity and tailored functional studies.</title>
        <authorList>
            <person name="Wylensek D."/>
            <person name="Hitch T.C.A."/>
            <person name="Clavel T."/>
        </authorList>
    </citation>
    <scope>NUCLEOTIDE SEQUENCE</scope>
    <source>
        <strain evidence="1">RF-744-FAT-WT-3</strain>
    </source>
</reference>
<accession>A0A6A8MCN5</accession>
<protein>
    <submittedName>
        <fullName evidence="1">Uncharacterized protein</fullName>
    </submittedName>
</protein>
<dbReference type="AlphaFoldDB" id="A0A6A8MCN5"/>
<dbReference type="EMBL" id="VUNB01000005">
    <property type="protein sequence ID" value="MST69236.1"/>
    <property type="molecule type" value="Genomic_DNA"/>
</dbReference>
<evidence type="ECO:0000313" key="1">
    <source>
        <dbReference type="EMBL" id="MST69236.1"/>
    </source>
</evidence>